<feature type="domain" description="Protein kinase" evidence="14">
    <location>
        <begin position="1"/>
        <end position="197"/>
    </location>
</feature>
<comment type="function">
    <text evidence="1">Component of the EKC/KEOPS complex that is required for the formation of a threonylcarbamoyl group on adenosine at position 37 (t(6)A37) in tRNAs that read codons beginning with adenine. The complex is probably involved in the transfer of the threonylcarbamoyl moiety of threonylcarbamoyl-AMP (TC-AMP) to the N6 group of A37. BUD32 has ATPase activity in the context of the EKC/KEOPS complex and likely plays a supporting role to the catalytic subunit KAE1. The EKC/KEOPS complex also promotes both telomere uncapping and telomere elongation. The complex is required for efficient recruitment of transcriptional coactivators.</text>
</comment>
<evidence type="ECO:0000256" key="10">
    <source>
        <dbReference type="ARBA" id="ARBA00030980"/>
    </source>
</evidence>
<dbReference type="PROSITE" id="PS50011">
    <property type="entry name" value="PROTEIN_KINASE_DOM"/>
    <property type="match status" value="1"/>
</dbReference>
<dbReference type="SUPFAM" id="SSF56112">
    <property type="entry name" value="Protein kinase-like (PK-like)"/>
    <property type="match status" value="1"/>
</dbReference>
<dbReference type="InterPro" id="IPR000719">
    <property type="entry name" value="Prot_kinase_dom"/>
</dbReference>
<dbReference type="HOGENOM" id="CLU_000288_31_2_1"/>
<evidence type="ECO:0000256" key="7">
    <source>
        <dbReference type="ARBA" id="ARBA00022741"/>
    </source>
</evidence>
<dbReference type="AlphaFoldDB" id="A0A0A2VCI9"/>
<dbReference type="STRING" id="1245745.A0A0A2VCI9"/>
<dbReference type="InterPro" id="IPR011009">
    <property type="entry name" value="Kinase-like_dom_sf"/>
</dbReference>
<proteinExistence type="predicted"/>
<dbReference type="InterPro" id="IPR051681">
    <property type="entry name" value="Ser/Thr_Kinases-Pseudokinases"/>
</dbReference>
<keyword evidence="8 15" id="KW-0418">Kinase</keyword>
<gene>
    <name evidence="15" type="ORF">BBAD15_g10956</name>
</gene>
<name>A0A0A2VCI9_BEABA</name>
<accession>A0A0A2VCI9</accession>
<evidence type="ECO:0000256" key="1">
    <source>
        <dbReference type="ARBA" id="ARBA00003747"/>
    </source>
</evidence>
<dbReference type="EMBL" id="ANFO01001154">
    <property type="protein sequence ID" value="KGQ03805.1"/>
    <property type="molecule type" value="Genomic_DNA"/>
</dbReference>
<evidence type="ECO:0000256" key="6">
    <source>
        <dbReference type="ARBA" id="ARBA00022679"/>
    </source>
</evidence>
<protein>
    <recommendedName>
        <fullName evidence="5">EKC/KEOPS complex subunit BUD32</fullName>
        <ecNumber evidence="3">2.7.11.1</ecNumber>
    </recommendedName>
    <alternativeName>
        <fullName evidence="10 11">Atypical Serine/threonine protein kinase BUD32</fullName>
    </alternativeName>
    <alternativeName>
        <fullName evidence="4">EKC/KEOPS complex subunit bud32</fullName>
    </alternativeName>
</protein>
<comment type="catalytic activity">
    <reaction evidence="12">
        <text>L-threonyl-[protein] + ATP = O-phospho-L-threonyl-[protein] + ADP + H(+)</text>
        <dbReference type="Rhea" id="RHEA:46608"/>
        <dbReference type="Rhea" id="RHEA-COMP:11060"/>
        <dbReference type="Rhea" id="RHEA-COMP:11605"/>
        <dbReference type="ChEBI" id="CHEBI:15378"/>
        <dbReference type="ChEBI" id="CHEBI:30013"/>
        <dbReference type="ChEBI" id="CHEBI:30616"/>
        <dbReference type="ChEBI" id="CHEBI:61977"/>
        <dbReference type="ChEBI" id="CHEBI:456216"/>
        <dbReference type="EC" id="2.7.11.1"/>
    </reaction>
</comment>
<keyword evidence="7" id="KW-0547">Nucleotide-binding</keyword>
<evidence type="ECO:0000256" key="2">
    <source>
        <dbReference type="ARBA" id="ARBA00011534"/>
    </source>
</evidence>
<comment type="subunit">
    <text evidence="2">Component of the EKC/KEOPS complex composed of at least BUD32, CGI121, GON7, KAE1 and PCC1; the whole complex dimerizes.</text>
</comment>
<dbReference type="Proteomes" id="UP000030106">
    <property type="component" value="Unassembled WGS sequence"/>
</dbReference>
<dbReference type="Pfam" id="PF00069">
    <property type="entry name" value="Pkinase"/>
    <property type="match status" value="1"/>
</dbReference>
<dbReference type="EC" id="2.7.11.1" evidence="3"/>
<evidence type="ECO:0000256" key="5">
    <source>
        <dbReference type="ARBA" id="ARBA00019973"/>
    </source>
</evidence>
<organism evidence="15 16">
    <name type="scientific">Beauveria bassiana D1-5</name>
    <dbReference type="NCBI Taxonomy" id="1245745"/>
    <lineage>
        <taxon>Eukaryota</taxon>
        <taxon>Fungi</taxon>
        <taxon>Dikarya</taxon>
        <taxon>Ascomycota</taxon>
        <taxon>Pezizomycotina</taxon>
        <taxon>Sordariomycetes</taxon>
        <taxon>Hypocreomycetidae</taxon>
        <taxon>Hypocreales</taxon>
        <taxon>Cordycipitaceae</taxon>
        <taxon>Beauveria</taxon>
    </lineage>
</organism>
<dbReference type="Gene3D" id="1.10.510.10">
    <property type="entry name" value="Transferase(Phosphotransferase) domain 1"/>
    <property type="match status" value="1"/>
</dbReference>
<evidence type="ECO:0000256" key="11">
    <source>
        <dbReference type="ARBA" id="ARBA00033194"/>
    </source>
</evidence>
<dbReference type="PANTHER" id="PTHR44329:SF288">
    <property type="entry name" value="MITOGEN-ACTIVATED PROTEIN KINASE KINASE KINASE 20"/>
    <property type="match status" value="1"/>
</dbReference>
<dbReference type="SMART" id="SM00220">
    <property type="entry name" value="S_TKc"/>
    <property type="match status" value="1"/>
</dbReference>
<dbReference type="GO" id="GO:0004674">
    <property type="term" value="F:protein serine/threonine kinase activity"/>
    <property type="evidence" value="ECO:0007669"/>
    <property type="project" value="UniProtKB-EC"/>
</dbReference>
<evidence type="ECO:0000256" key="3">
    <source>
        <dbReference type="ARBA" id="ARBA00012513"/>
    </source>
</evidence>
<dbReference type="InterPro" id="IPR008266">
    <property type="entry name" value="Tyr_kinase_AS"/>
</dbReference>
<dbReference type="PANTHER" id="PTHR44329">
    <property type="entry name" value="SERINE/THREONINE-PROTEIN KINASE TNNI3K-RELATED"/>
    <property type="match status" value="1"/>
</dbReference>
<evidence type="ECO:0000256" key="9">
    <source>
        <dbReference type="ARBA" id="ARBA00022840"/>
    </source>
</evidence>
<evidence type="ECO:0000256" key="13">
    <source>
        <dbReference type="ARBA" id="ARBA00048679"/>
    </source>
</evidence>
<evidence type="ECO:0000313" key="15">
    <source>
        <dbReference type="EMBL" id="KGQ03805.1"/>
    </source>
</evidence>
<comment type="catalytic activity">
    <reaction evidence="13">
        <text>L-seryl-[protein] + ATP = O-phospho-L-seryl-[protein] + ADP + H(+)</text>
        <dbReference type="Rhea" id="RHEA:17989"/>
        <dbReference type="Rhea" id="RHEA-COMP:9863"/>
        <dbReference type="Rhea" id="RHEA-COMP:11604"/>
        <dbReference type="ChEBI" id="CHEBI:15378"/>
        <dbReference type="ChEBI" id="CHEBI:29999"/>
        <dbReference type="ChEBI" id="CHEBI:30616"/>
        <dbReference type="ChEBI" id="CHEBI:83421"/>
        <dbReference type="ChEBI" id="CHEBI:456216"/>
        <dbReference type="EC" id="2.7.11.1"/>
    </reaction>
</comment>
<keyword evidence="9" id="KW-0067">ATP-binding</keyword>
<evidence type="ECO:0000259" key="14">
    <source>
        <dbReference type="PROSITE" id="PS50011"/>
    </source>
</evidence>
<evidence type="ECO:0000256" key="8">
    <source>
        <dbReference type="ARBA" id="ARBA00022777"/>
    </source>
</evidence>
<reference evidence="15 16" key="1">
    <citation type="submission" date="2012-10" db="EMBL/GenBank/DDBJ databases">
        <title>Genome sequencing and analysis of entomopathogenic fungi Beauveria bassiana D1-5.</title>
        <authorList>
            <person name="Li Q."/>
            <person name="Wang L."/>
            <person name="Zhang Z."/>
            <person name="Wang Q."/>
            <person name="Ren J."/>
            <person name="Wang M."/>
            <person name="Xu W."/>
            <person name="Wang J."/>
            <person name="Lu Y."/>
            <person name="Du Q."/>
            <person name="Sun Z."/>
        </authorList>
    </citation>
    <scope>NUCLEOTIDE SEQUENCE [LARGE SCALE GENOMIC DNA]</scope>
    <source>
        <strain evidence="15 16">D1-5</strain>
    </source>
</reference>
<evidence type="ECO:0000313" key="16">
    <source>
        <dbReference type="Proteomes" id="UP000030106"/>
    </source>
</evidence>
<dbReference type="OrthoDB" id="1668230at2759"/>
<sequence length="197" mass="21538">MDMRTEAEIYKRIGECPFVPKLIDWDPESCNLTLEYLENGNLYVFLKSSASTCSEMQRRWILQAGSAVSALHTADVIHCDVTPRNLLLNGSLDLHIADFASSSIGGPKSTIAAVARFQPPGWSWHPPAKAADDVFALGSVMYFIMTGEEPYPGLPEENVEKLLQEKKFPQVSHLVCGAVSKAAGMGALKPQKKSSIV</sequence>
<keyword evidence="6" id="KW-0808">Transferase</keyword>
<evidence type="ECO:0000256" key="4">
    <source>
        <dbReference type="ARBA" id="ARBA00013948"/>
    </source>
</evidence>
<dbReference type="GO" id="GO:0005524">
    <property type="term" value="F:ATP binding"/>
    <property type="evidence" value="ECO:0007669"/>
    <property type="project" value="UniProtKB-KW"/>
</dbReference>
<comment type="caution">
    <text evidence="15">The sequence shown here is derived from an EMBL/GenBank/DDBJ whole genome shotgun (WGS) entry which is preliminary data.</text>
</comment>
<evidence type="ECO:0000256" key="12">
    <source>
        <dbReference type="ARBA" id="ARBA00047899"/>
    </source>
</evidence>
<dbReference type="PROSITE" id="PS00109">
    <property type="entry name" value="PROTEIN_KINASE_TYR"/>
    <property type="match status" value="1"/>
</dbReference>